<evidence type="ECO:0000256" key="2">
    <source>
        <dbReference type="ARBA" id="ARBA00011233"/>
    </source>
</evidence>
<keyword evidence="7" id="KW-0406">Ion transport</keyword>
<keyword evidence="10" id="KW-0998">Cell outer membrane</keyword>
<proteinExistence type="predicted"/>
<accession>A0A158F0B3</accession>
<evidence type="ECO:0000259" key="12">
    <source>
        <dbReference type="Pfam" id="PF13609"/>
    </source>
</evidence>
<feature type="domain" description="Porin" evidence="12">
    <location>
        <begin position="16"/>
        <end position="342"/>
    </location>
</feature>
<comment type="caution">
    <text evidence="13">The sequence shown here is derived from an EMBL/GenBank/DDBJ whole genome shotgun (WGS) entry which is preliminary data.</text>
</comment>
<dbReference type="PANTHER" id="PTHR34501">
    <property type="entry name" value="PROTEIN YDDL-RELATED"/>
    <property type="match status" value="1"/>
</dbReference>
<dbReference type="SUPFAM" id="SSF56935">
    <property type="entry name" value="Porins"/>
    <property type="match status" value="1"/>
</dbReference>
<evidence type="ECO:0000256" key="5">
    <source>
        <dbReference type="ARBA" id="ARBA00022692"/>
    </source>
</evidence>
<evidence type="ECO:0000256" key="3">
    <source>
        <dbReference type="ARBA" id="ARBA00022448"/>
    </source>
</evidence>
<keyword evidence="14" id="KW-1185">Reference proteome</keyword>
<gene>
    <name evidence="13" type="ORF">AWB68_00173</name>
</gene>
<feature type="signal peptide" evidence="11">
    <location>
        <begin position="1"/>
        <end position="28"/>
    </location>
</feature>
<evidence type="ECO:0000256" key="9">
    <source>
        <dbReference type="ARBA" id="ARBA00023136"/>
    </source>
</evidence>
<keyword evidence="5" id="KW-0812">Transmembrane</keyword>
<dbReference type="InterPro" id="IPR050298">
    <property type="entry name" value="Gram-neg_bact_OMP"/>
</dbReference>
<dbReference type="InterPro" id="IPR033900">
    <property type="entry name" value="Gram_neg_porin_domain"/>
</dbReference>
<dbReference type="InterPro" id="IPR001702">
    <property type="entry name" value="Porin_Gram-ve"/>
</dbReference>
<evidence type="ECO:0000256" key="10">
    <source>
        <dbReference type="ARBA" id="ARBA00023237"/>
    </source>
</evidence>
<protein>
    <submittedName>
        <fullName evidence="13">Outer membrane protein (Porin)</fullName>
    </submittedName>
</protein>
<dbReference type="GO" id="GO:0015288">
    <property type="term" value="F:porin activity"/>
    <property type="evidence" value="ECO:0007669"/>
    <property type="project" value="UniProtKB-KW"/>
</dbReference>
<evidence type="ECO:0000313" key="13">
    <source>
        <dbReference type="EMBL" id="SAL13274.1"/>
    </source>
</evidence>
<evidence type="ECO:0000256" key="6">
    <source>
        <dbReference type="ARBA" id="ARBA00022729"/>
    </source>
</evidence>
<dbReference type="GO" id="GO:0034220">
    <property type="term" value="P:monoatomic ion transmembrane transport"/>
    <property type="evidence" value="ECO:0007669"/>
    <property type="project" value="InterPro"/>
</dbReference>
<keyword evidence="9" id="KW-0472">Membrane</keyword>
<organism evidence="13 14">
    <name type="scientific">Caballeronia choica</name>
    <dbReference type="NCBI Taxonomy" id="326476"/>
    <lineage>
        <taxon>Bacteria</taxon>
        <taxon>Pseudomonadati</taxon>
        <taxon>Pseudomonadota</taxon>
        <taxon>Betaproteobacteria</taxon>
        <taxon>Burkholderiales</taxon>
        <taxon>Burkholderiaceae</taxon>
        <taxon>Caballeronia</taxon>
    </lineage>
</organism>
<keyword evidence="4" id="KW-1134">Transmembrane beta strand</keyword>
<dbReference type="AlphaFoldDB" id="A0A158F0B3"/>
<dbReference type="GO" id="GO:0009279">
    <property type="term" value="C:cell outer membrane"/>
    <property type="evidence" value="ECO:0007669"/>
    <property type="project" value="UniProtKB-SubCell"/>
</dbReference>
<feature type="chain" id="PRO_5011116683" evidence="11">
    <location>
        <begin position="29"/>
        <end position="374"/>
    </location>
</feature>
<dbReference type="EMBL" id="FCON02000001">
    <property type="protein sequence ID" value="SAL13274.1"/>
    <property type="molecule type" value="Genomic_DNA"/>
</dbReference>
<evidence type="ECO:0000256" key="4">
    <source>
        <dbReference type="ARBA" id="ARBA00022452"/>
    </source>
</evidence>
<dbReference type="Gene3D" id="2.40.160.10">
    <property type="entry name" value="Porin"/>
    <property type="match status" value="1"/>
</dbReference>
<dbReference type="CDD" id="cd00342">
    <property type="entry name" value="gram_neg_porins"/>
    <property type="match status" value="1"/>
</dbReference>
<keyword evidence="8" id="KW-0626">Porin</keyword>
<comment type="subcellular location">
    <subcellularLocation>
        <location evidence="1">Cell outer membrane</location>
        <topology evidence="1">Multi-pass membrane protein</topology>
    </subcellularLocation>
</comment>
<evidence type="ECO:0000313" key="14">
    <source>
        <dbReference type="Proteomes" id="UP000054770"/>
    </source>
</evidence>
<dbReference type="Proteomes" id="UP000054770">
    <property type="component" value="Unassembled WGS sequence"/>
</dbReference>
<evidence type="ECO:0000256" key="11">
    <source>
        <dbReference type="SAM" id="SignalP"/>
    </source>
</evidence>
<reference evidence="13" key="1">
    <citation type="submission" date="2016-01" db="EMBL/GenBank/DDBJ databases">
        <authorList>
            <person name="Peeters C."/>
        </authorList>
    </citation>
    <scope>NUCLEOTIDE SEQUENCE [LARGE SCALE GENOMIC DNA]</scope>
    <source>
        <strain evidence="13">LMG 22940</strain>
    </source>
</reference>
<evidence type="ECO:0000256" key="1">
    <source>
        <dbReference type="ARBA" id="ARBA00004571"/>
    </source>
</evidence>
<evidence type="ECO:0000256" key="8">
    <source>
        <dbReference type="ARBA" id="ARBA00023114"/>
    </source>
</evidence>
<dbReference type="PANTHER" id="PTHR34501:SF9">
    <property type="entry name" value="MAJOR OUTER MEMBRANE PROTEIN P.IA"/>
    <property type="match status" value="1"/>
</dbReference>
<dbReference type="GO" id="GO:0046930">
    <property type="term" value="C:pore complex"/>
    <property type="evidence" value="ECO:0007669"/>
    <property type="project" value="UniProtKB-KW"/>
</dbReference>
<dbReference type="InterPro" id="IPR023614">
    <property type="entry name" value="Porin_dom_sf"/>
</dbReference>
<dbReference type="PRINTS" id="PR00182">
    <property type="entry name" value="ECOLNEIPORIN"/>
</dbReference>
<dbReference type="Pfam" id="PF13609">
    <property type="entry name" value="Porin_4"/>
    <property type="match status" value="1"/>
</dbReference>
<sequence length="374" mass="39527">MRRQMNRTRGKTLAGLSVGVMLASTANAQSSVTLYGVVDTGVTYTNNQQGHSAWEATSGNESAPRWGLMGTEDLGGGLKTTFRLENGFNIDNGQLGQGGRLFGRQAFVGLVSDRLGTVTLGRQYNAVQDILGNMQISGTLTGYAAHPHDNDDINNTFRTNNSAKYVSPSFAGLQANLLYGFSNSTGFSSNNSWSAGLNYTNGPLNLGAAYAQMNHPASSAVGAVASDNYYGSESMFGTPLGSATRQKIWGAGGTYTLGSAILGLLYTGSRFDVPAASSLRFDNYEGSVVYYVTPAVVLAAAQVYTHVTQGSLSGHFNQTSTGGKYLLSKRTDLYVNVLYQKVSSSVGQAWIESISAPSSTTAQVAVVAGIRHKF</sequence>
<dbReference type="InterPro" id="IPR002299">
    <property type="entry name" value="Porin_Neis"/>
</dbReference>
<keyword evidence="6 11" id="KW-0732">Signal</keyword>
<keyword evidence="3" id="KW-0813">Transport</keyword>
<evidence type="ECO:0000256" key="7">
    <source>
        <dbReference type="ARBA" id="ARBA00023065"/>
    </source>
</evidence>
<name>A0A158F0B3_9BURK</name>
<comment type="subunit">
    <text evidence="2">Homotrimer.</text>
</comment>
<dbReference type="PRINTS" id="PR00184">
    <property type="entry name" value="NEISSPPORIN"/>
</dbReference>